<dbReference type="Proteomes" id="UP001432027">
    <property type="component" value="Unassembled WGS sequence"/>
</dbReference>
<feature type="non-terminal residue" evidence="2">
    <location>
        <position position="1"/>
    </location>
</feature>
<comment type="caution">
    <text evidence="2">The sequence shown here is derived from an EMBL/GenBank/DDBJ whole genome shotgun (WGS) entry which is preliminary data.</text>
</comment>
<dbReference type="EMBL" id="BTSX01000002">
    <property type="protein sequence ID" value="GMS85043.1"/>
    <property type="molecule type" value="Genomic_DNA"/>
</dbReference>
<keyword evidence="3" id="KW-1185">Reference proteome</keyword>
<gene>
    <name evidence="2" type="ORF">PENTCL1PPCAC_7218</name>
</gene>
<evidence type="ECO:0000313" key="3">
    <source>
        <dbReference type="Proteomes" id="UP001432027"/>
    </source>
</evidence>
<keyword evidence="1" id="KW-0472">Membrane</keyword>
<keyword evidence="1" id="KW-0812">Transmembrane</keyword>
<feature type="transmembrane region" description="Helical" evidence="1">
    <location>
        <begin position="179"/>
        <end position="199"/>
    </location>
</feature>
<feature type="non-terminal residue" evidence="2">
    <location>
        <position position="226"/>
    </location>
</feature>
<evidence type="ECO:0000313" key="2">
    <source>
        <dbReference type="EMBL" id="GMS85043.1"/>
    </source>
</evidence>
<name>A0AAV5SSG0_9BILA</name>
<organism evidence="2 3">
    <name type="scientific">Pristionchus entomophagus</name>
    <dbReference type="NCBI Taxonomy" id="358040"/>
    <lineage>
        <taxon>Eukaryota</taxon>
        <taxon>Metazoa</taxon>
        <taxon>Ecdysozoa</taxon>
        <taxon>Nematoda</taxon>
        <taxon>Chromadorea</taxon>
        <taxon>Rhabditida</taxon>
        <taxon>Rhabditina</taxon>
        <taxon>Diplogasteromorpha</taxon>
        <taxon>Diplogasteroidea</taxon>
        <taxon>Neodiplogasteridae</taxon>
        <taxon>Pristionchus</taxon>
    </lineage>
</organism>
<feature type="transmembrane region" description="Helical" evidence="1">
    <location>
        <begin position="142"/>
        <end position="167"/>
    </location>
</feature>
<feature type="transmembrane region" description="Helical" evidence="1">
    <location>
        <begin position="28"/>
        <end position="47"/>
    </location>
</feature>
<proteinExistence type="predicted"/>
<keyword evidence="1" id="KW-1133">Transmembrane helix</keyword>
<evidence type="ECO:0000256" key="1">
    <source>
        <dbReference type="SAM" id="Phobius"/>
    </source>
</evidence>
<accession>A0AAV5SSG0</accession>
<evidence type="ECO:0008006" key="4">
    <source>
        <dbReference type="Google" id="ProtNLM"/>
    </source>
</evidence>
<sequence length="226" mass="25498">PPDNSMFKDMSEPGDVPIPGPENFLVPLYYLLGIVSLALNSFTIYLVKRKSAFFSSEIEVVMMATTLMILSSFIILLFNREQALLKEDSTWRIRKSATPASHTYFISRGSDNFSPFNTFLSIFRSTTLTSKKKVRYTAKSRNAFIILLQFALYLGLVSLPILIIFVFCNREDSQTCQVAPEIAISCFSTINAIVFIIGNKQYKKILVKRLFNIAVVNVMNSVTDSV</sequence>
<reference evidence="2" key="1">
    <citation type="submission" date="2023-10" db="EMBL/GenBank/DDBJ databases">
        <title>Genome assembly of Pristionchus species.</title>
        <authorList>
            <person name="Yoshida K."/>
            <person name="Sommer R.J."/>
        </authorList>
    </citation>
    <scope>NUCLEOTIDE SEQUENCE</scope>
    <source>
        <strain evidence="2">RS0144</strain>
    </source>
</reference>
<dbReference type="AlphaFoldDB" id="A0AAV5SSG0"/>
<protein>
    <recommendedName>
        <fullName evidence="4">G protein-coupled receptor</fullName>
    </recommendedName>
</protein>
<feature type="transmembrane region" description="Helical" evidence="1">
    <location>
        <begin position="59"/>
        <end position="78"/>
    </location>
</feature>